<dbReference type="PATRIC" id="fig|1544413.3.peg.1648"/>
<reference evidence="1 2" key="1">
    <citation type="submission" date="2015-10" db="EMBL/GenBank/DDBJ databases">
        <title>Corynebacteirum lowii and Corynebacterium oculi species nova, derived from human clinical disease and and emended description of Corynebacterium mastiditis.</title>
        <authorList>
            <person name="Bernard K."/>
            <person name="Pacheco A.L."/>
            <person name="Mcdougall C."/>
            <person name="Burtx T."/>
            <person name="Weibe D."/>
            <person name="Tyler S."/>
            <person name="Olson A.B."/>
            <person name="Cnockaert M."/>
            <person name="Eguchi H."/>
            <person name="Kuwahara T."/>
            <person name="Nakayama-Imaohji H."/>
            <person name="Boudewijins M."/>
            <person name="Van Hoecke F."/>
            <person name="Bernier A.-M."/>
            <person name="Vandamme P."/>
        </authorList>
    </citation>
    <scope>NUCLEOTIDE SEQUENCE [LARGE SCALE GENOMIC DNA]</scope>
    <source>
        <strain evidence="1 2">NML 130206</strain>
    </source>
</reference>
<dbReference type="OrthoDB" id="4426181at2"/>
<dbReference type="AlphaFoldDB" id="A0A0Q0YGZ8"/>
<dbReference type="Proteomes" id="UP000050488">
    <property type="component" value="Unassembled WGS sequence"/>
</dbReference>
<proteinExistence type="predicted"/>
<evidence type="ECO:0000313" key="1">
    <source>
        <dbReference type="EMBL" id="KQB85904.1"/>
    </source>
</evidence>
<sequence>MFYEYTDSDEGAELGFDPDDFYGIDSHPHSWEVMTGIGVIFQDGTREPLVEWFSPTGINRLCKNTALHPD</sequence>
<gene>
    <name evidence="1" type="ORF">Clow_01644</name>
</gene>
<organism evidence="1 2">
    <name type="scientific">Corynebacterium lowii</name>
    <dbReference type="NCBI Taxonomy" id="1544413"/>
    <lineage>
        <taxon>Bacteria</taxon>
        <taxon>Bacillati</taxon>
        <taxon>Actinomycetota</taxon>
        <taxon>Actinomycetes</taxon>
        <taxon>Mycobacteriales</taxon>
        <taxon>Corynebacteriaceae</taxon>
        <taxon>Corynebacterium</taxon>
    </lineage>
</organism>
<accession>A0A0Q0YGZ8</accession>
<keyword evidence="2" id="KW-1185">Reference proteome</keyword>
<dbReference type="RefSeq" id="WP_055178251.1">
    <property type="nucleotide sequence ID" value="NZ_JAUSQY010000001.1"/>
</dbReference>
<name>A0A0Q0YGZ8_9CORY</name>
<dbReference type="EMBL" id="LKEV01000005">
    <property type="protein sequence ID" value="KQB85904.1"/>
    <property type="molecule type" value="Genomic_DNA"/>
</dbReference>
<evidence type="ECO:0000313" key="2">
    <source>
        <dbReference type="Proteomes" id="UP000050488"/>
    </source>
</evidence>
<protein>
    <submittedName>
        <fullName evidence="1">Uncharacterized protein</fullName>
    </submittedName>
</protein>
<dbReference type="STRING" id="1544413.Clow_01644"/>
<comment type="caution">
    <text evidence="1">The sequence shown here is derived from an EMBL/GenBank/DDBJ whole genome shotgun (WGS) entry which is preliminary data.</text>
</comment>